<dbReference type="EMBL" id="GEZM01051554">
    <property type="protein sequence ID" value="JAV74809.1"/>
    <property type="molecule type" value="Transcribed_RNA"/>
</dbReference>
<proteinExistence type="predicted"/>
<dbReference type="InterPro" id="IPR054722">
    <property type="entry name" value="PolX-like_BBD"/>
</dbReference>
<evidence type="ECO:0000256" key="1">
    <source>
        <dbReference type="PROSITE-ProRule" id="PRU00047"/>
    </source>
</evidence>
<sequence>MAEFKTKFEKLDNTNYSIWKFKMELLLIKEGLWKVIKEKAPTPKQELNSSIVTNQLEIDAWYKLDDQARAWIGLSVKDDQLTHIWKAKSAVEAWSNLKEYHEKSTLSNKVHLMRLICSLKMDEGSSAIDHINRMQELFIKLSDIGEWSLSDNWSVAMLLSSLPRSYDTLITALETRPEDELTFALVQQKVIAEYERRLNTVNSDSTDWTEKVLKSVSKEMKCFFCKRSGHMKSSCEKYQRWKDKKKKEDTIKGNIANDREVMFITTNSMHHSGWIVDSGATRHITNDRKFFSSLDESYKSVIEVGNGGTVYVKGKGSGKLMFMDSKDNVRRAIANEVLYAPNMVGNVLSVRRLVENGLTIEFNKKFCEIKADGQQIGVADLVGNLYRLRQSHVVYSAIESNKEKVAAEVYVKNRVLTKATRRKLDNAAVEMKFLGYDNHSKVYRYYDPQRDSNDSDSVTSKINKLDDRHKVTVQEESTVIESNLNQCDSNEEDEPEVNAESTLVTRKSARSNIGVPPSRLIDEIHVANDQVVEPTNYHEAVNIKLPTILYDDNQSCLKLIKEEKFANRTKHIDTRIYFVKDYVDKGIVKCEYCPTESMIADLLTKPLGVNKYIELSGKYKIA</sequence>
<dbReference type="CDD" id="cd09272">
    <property type="entry name" value="RNase_HI_RT_Ty1"/>
    <property type="match status" value="1"/>
</dbReference>
<feature type="domain" description="CCHC-type" evidence="2">
    <location>
        <begin position="221"/>
        <end position="237"/>
    </location>
</feature>
<dbReference type="InterPro" id="IPR036875">
    <property type="entry name" value="Znf_CCHC_sf"/>
</dbReference>
<dbReference type="InterPro" id="IPR001878">
    <property type="entry name" value="Znf_CCHC"/>
</dbReference>
<dbReference type="AlphaFoldDB" id="A0A1Y1LME8"/>
<name>A0A1Y1LME8_PHOPY</name>
<keyword evidence="1" id="KW-0863">Zinc-finger</keyword>
<dbReference type="PROSITE" id="PS50158">
    <property type="entry name" value="ZF_CCHC"/>
    <property type="match status" value="1"/>
</dbReference>
<organism evidence="3">
    <name type="scientific">Photinus pyralis</name>
    <name type="common">Common eastern firefly</name>
    <name type="synonym">Lampyris pyralis</name>
    <dbReference type="NCBI Taxonomy" id="7054"/>
    <lineage>
        <taxon>Eukaryota</taxon>
        <taxon>Metazoa</taxon>
        <taxon>Ecdysozoa</taxon>
        <taxon>Arthropoda</taxon>
        <taxon>Hexapoda</taxon>
        <taxon>Insecta</taxon>
        <taxon>Pterygota</taxon>
        <taxon>Neoptera</taxon>
        <taxon>Endopterygota</taxon>
        <taxon>Coleoptera</taxon>
        <taxon>Polyphaga</taxon>
        <taxon>Elateriformia</taxon>
        <taxon>Elateroidea</taxon>
        <taxon>Lampyridae</taxon>
        <taxon>Lampyrinae</taxon>
        <taxon>Photinus</taxon>
    </lineage>
</organism>
<dbReference type="Pfam" id="PF25597">
    <property type="entry name" value="SH3_retrovirus"/>
    <property type="match status" value="1"/>
</dbReference>
<dbReference type="GO" id="GO:0008270">
    <property type="term" value="F:zinc ion binding"/>
    <property type="evidence" value="ECO:0007669"/>
    <property type="project" value="UniProtKB-KW"/>
</dbReference>
<keyword evidence="1" id="KW-0862">Zinc</keyword>
<reference evidence="3" key="1">
    <citation type="journal article" date="2016" name="Sci. Rep.">
        <title>Molecular characterization of firefly nuptial gifts: a multi-omics approach sheds light on postcopulatory sexual selection.</title>
        <authorList>
            <person name="Al-Wathiqui N."/>
            <person name="Fallon T.R."/>
            <person name="South A."/>
            <person name="Weng J.K."/>
            <person name="Lewis S.M."/>
        </authorList>
    </citation>
    <scope>NUCLEOTIDE SEQUENCE</scope>
</reference>
<dbReference type="GO" id="GO:0003676">
    <property type="term" value="F:nucleic acid binding"/>
    <property type="evidence" value="ECO:0007669"/>
    <property type="project" value="InterPro"/>
</dbReference>
<dbReference type="Pfam" id="PF14223">
    <property type="entry name" value="Retrotran_gag_2"/>
    <property type="match status" value="1"/>
</dbReference>
<accession>A0A1Y1LME8</accession>
<dbReference type="SUPFAM" id="SSF57756">
    <property type="entry name" value="Retrovirus zinc finger-like domains"/>
    <property type="match status" value="1"/>
</dbReference>
<dbReference type="PANTHER" id="PTHR47592">
    <property type="entry name" value="PBF68 PROTEIN"/>
    <property type="match status" value="1"/>
</dbReference>
<evidence type="ECO:0000313" key="3">
    <source>
        <dbReference type="EMBL" id="JAV74809.1"/>
    </source>
</evidence>
<dbReference type="Pfam" id="PF22936">
    <property type="entry name" value="Pol_BBD"/>
    <property type="match status" value="1"/>
</dbReference>
<dbReference type="PANTHER" id="PTHR47592:SF31">
    <property type="entry name" value="ZINC FINGER, CCHC-TYPE-RELATED"/>
    <property type="match status" value="1"/>
</dbReference>
<protein>
    <recommendedName>
        <fullName evidence="2">CCHC-type domain-containing protein</fullName>
    </recommendedName>
</protein>
<dbReference type="InterPro" id="IPR057670">
    <property type="entry name" value="SH3_retrovirus"/>
</dbReference>
<evidence type="ECO:0000259" key="2">
    <source>
        <dbReference type="PROSITE" id="PS50158"/>
    </source>
</evidence>
<keyword evidence="1" id="KW-0479">Metal-binding</keyword>